<evidence type="ECO:0000256" key="1">
    <source>
        <dbReference type="ARBA" id="ARBA00023054"/>
    </source>
</evidence>
<dbReference type="Proteomes" id="UP000192247">
    <property type="component" value="Unassembled WGS sequence"/>
</dbReference>
<evidence type="ECO:0000313" key="3">
    <source>
        <dbReference type="EMBL" id="OQR75638.1"/>
    </source>
</evidence>
<feature type="coiled-coil region" evidence="2">
    <location>
        <begin position="91"/>
        <end position="118"/>
    </location>
</feature>
<accession>A0A1V9XQK5</accession>
<keyword evidence="1 2" id="KW-0175">Coiled coil</keyword>
<dbReference type="PANTHER" id="PTHR18870:SF9">
    <property type="entry name" value="PROTEIN TAG-278-RELATED"/>
    <property type="match status" value="1"/>
</dbReference>
<dbReference type="AlphaFoldDB" id="A0A1V9XQK5"/>
<dbReference type="InParanoid" id="A0A1V9XQK5"/>
<organism evidence="3 4">
    <name type="scientific">Tropilaelaps mercedesae</name>
    <dbReference type="NCBI Taxonomy" id="418985"/>
    <lineage>
        <taxon>Eukaryota</taxon>
        <taxon>Metazoa</taxon>
        <taxon>Ecdysozoa</taxon>
        <taxon>Arthropoda</taxon>
        <taxon>Chelicerata</taxon>
        <taxon>Arachnida</taxon>
        <taxon>Acari</taxon>
        <taxon>Parasitiformes</taxon>
        <taxon>Mesostigmata</taxon>
        <taxon>Gamasina</taxon>
        <taxon>Dermanyssoidea</taxon>
        <taxon>Laelapidae</taxon>
        <taxon>Tropilaelaps</taxon>
    </lineage>
</organism>
<comment type="caution">
    <text evidence="3">The sequence shown here is derived from an EMBL/GenBank/DDBJ whole genome shotgun (WGS) entry which is preliminary data.</text>
</comment>
<keyword evidence="4" id="KW-1185">Reference proteome</keyword>
<proteinExistence type="predicted"/>
<reference evidence="3 4" key="1">
    <citation type="journal article" date="2017" name="Gigascience">
        <title>Draft genome of the honey bee ectoparasitic mite, Tropilaelaps mercedesae, is shaped by the parasitic life history.</title>
        <authorList>
            <person name="Dong X."/>
            <person name="Armstrong S.D."/>
            <person name="Xia D."/>
            <person name="Makepeace B.L."/>
            <person name="Darby A.C."/>
            <person name="Kadowaki T."/>
        </authorList>
    </citation>
    <scope>NUCLEOTIDE SEQUENCE [LARGE SCALE GENOMIC DNA]</scope>
    <source>
        <strain evidence="3">Wuxi-XJTLU</strain>
    </source>
</reference>
<dbReference type="EMBL" id="MNPL01006055">
    <property type="protein sequence ID" value="OQR75638.1"/>
    <property type="molecule type" value="Genomic_DNA"/>
</dbReference>
<dbReference type="OrthoDB" id="6374570at2759"/>
<evidence type="ECO:0000256" key="2">
    <source>
        <dbReference type="SAM" id="Coils"/>
    </source>
</evidence>
<gene>
    <name evidence="3" type="ORF">BIW11_03224</name>
</gene>
<evidence type="ECO:0000313" key="4">
    <source>
        <dbReference type="Proteomes" id="UP000192247"/>
    </source>
</evidence>
<name>A0A1V9XQK5_9ACAR</name>
<dbReference type="PANTHER" id="PTHR18870">
    <property type="entry name" value="PROTEIN TAG-278-RELATED"/>
    <property type="match status" value="1"/>
</dbReference>
<sequence>MSATSPGITLSGAAALAGGGYSPQTFLQMSKRIAQMTQVIYSLNNRIEVQDLALHAIKEYYESSLKECLHDASNRANKQRVDDDGRLVSHLQILEMQLAAERKRNNFLQQQQATLREQMATAVANRDLAILFRELRGFNNLY</sequence>
<protein>
    <submittedName>
        <fullName evidence="3">Protein FAM184A-like</fullName>
    </submittedName>
</protein>